<evidence type="ECO:0000259" key="3">
    <source>
        <dbReference type="PROSITE" id="PS50914"/>
    </source>
</evidence>
<accession>A0ABX2ERP0</accession>
<dbReference type="InterPro" id="IPR017080">
    <property type="entry name" value="UCP036990_CBS_BON"/>
</dbReference>
<dbReference type="Gene3D" id="3.10.580.10">
    <property type="entry name" value="CBS-domain"/>
    <property type="match status" value="1"/>
</dbReference>
<dbReference type="Gene3D" id="3.30.1340.30">
    <property type="match status" value="1"/>
</dbReference>
<feature type="domain" description="BON" evidence="3">
    <location>
        <begin position="158"/>
        <end position="226"/>
    </location>
</feature>
<evidence type="ECO:0000256" key="1">
    <source>
        <dbReference type="ARBA" id="ARBA00023122"/>
    </source>
</evidence>
<dbReference type="PANTHER" id="PTHR43080:SF26">
    <property type="entry name" value="REGULATORY PROTEIN"/>
    <property type="match status" value="1"/>
</dbReference>
<keyword evidence="6" id="KW-1185">Reference proteome</keyword>
<keyword evidence="1 2" id="KW-0129">CBS domain</keyword>
<dbReference type="InterPro" id="IPR051257">
    <property type="entry name" value="Diverse_CBS-Domain"/>
</dbReference>
<evidence type="ECO:0000259" key="4">
    <source>
        <dbReference type="PROSITE" id="PS51371"/>
    </source>
</evidence>
<dbReference type="Pfam" id="PF00571">
    <property type="entry name" value="CBS"/>
    <property type="match status" value="2"/>
</dbReference>
<sequence>MKVSDIMTAPVVTITLDTPVHEIAALLLKHHISGVPVVENGRVVGLVNEFELLRRHEIGTESSAPERSWWTQLIERDPRPIEYVKSHARQAKDFMTRQVITVTEDTPVQKVASIFAARSVRRVVVLRGQELVGIVTRANLVQALALTSQAKPSPRVQSDEAIRLRLLAELVGQPWWRPSQSTAFVREGVVHYQGLIENEDEQQAARVAAENVPGVRGVEDTRTLWGAWQSMY</sequence>
<organism evidence="5 6">
    <name type="scientific">Pseudaquabacterium terrae</name>
    <dbReference type="NCBI Taxonomy" id="2732868"/>
    <lineage>
        <taxon>Bacteria</taxon>
        <taxon>Pseudomonadati</taxon>
        <taxon>Pseudomonadota</taxon>
        <taxon>Betaproteobacteria</taxon>
        <taxon>Burkholderiales</taxon>
        <taxon>Sphaerotilaceae</taxon>
        <taxon>Pseudaquabacterium</taxon>
    </lineage>
</organism>
<feature type="domain" description="CBS" evidence="4">
    <location>
        <begin position="7"/>
        <end position="62"/>
    </location>
</feature>
<protein>
    <submittedName>
        <fullName evidence="5">CBS domain-containing protein</fullName>
    </submittedName>
</protein>
<dbReference type="InterPro" id="IPR046342">
    <property type="entry name" value="CBS_dom_sf"/>
</dbReference>
<reference evidence="5 6" key="1">
    <citation type="submission" date="2020-05" db="EMBL/GenBank/DDBJ databases">
        <title>Aquincola sp. isolate from soil.</title>
        <authorList>
            <person name="Han J."/>
            <person name="Kim D.-U."/>
        </authorList>
    </citation>
    <scope>NUCLEOTIDE SEQUENCE [LARGE SCALE GENOMIC DNA]</scope>
    <source>
        <strain evidence="5 6">S2</strain>
    </source>
</reference>
<dbReference type="InterPro" id="IPR007055">
    <property type="entry name" value="BON_dom"/>
</dbReference>
<proteinExistence type="predicted"/>
<gene>
    <name evidence="5" type="ORF">HLB44_30380</name>
</gene>
<dbReference type="SUPFAM" id="SSF54631">
    <property type="entry name" value="CBS-domain pair"/>
    <property type="match status" value="1"/>
</dbReference>
<dbReference type="EMBL" id="JABRWJ010000011">
    <property type="protein sequence ID" value="NRF71307.1"/>
    <property type="molecule type" value="Genomic_DNA"/>
</dbReference>
<dbReference type="PIRSF" id="PIRSF036990">
    <property type="entry name" value="UCP036990_CBS_BON"/>
    <property type="match status" value="1"/>
</dbReference>
<dbReference type="RefSeq" id="WP_173132234.1">
    <property type="nucleotide sequence ID" value="NZ_JABRWJ010000011.1"/>
</dbReference>
<evidence type="ECO:0000256" key="2">
    <source>
        <dbReference type="PROSITE-ProRule" id="PRU00703"/>
    </source>
</evidence>
<dbReference type="SMART" id="SM00116">
    <property type="entry name" value="CBS"/>
    <property type="match status" value="2"/>
</dbReference>
<dbReference type="PROSITE" id="PS51371">
    <property type="entry name" value="CBS"/>
    <property type="match status" value="2"/>
</dbReference>
<dbReference type="CDD" id="cd04586">
    <property type="entry name" value="CBS_pair_BON_assoc"/>
    <property type="match status" value="1"/>
</dbReference>
<name>A0ABX2ERP0_9BURK</name>
<evidence type="ECO:0000313" key="5">
    <source>
        <dbReference type="EMBL" id="NRF71307.1"/>
    </source>
</evidence>
<comment type="caution">
    <text evidence="5">The sequence shown here is derived from an EMBL/GenBank/DDBJ whole genome shotgun (WGS) entry which is preliminary data.</text>
</comment>
<dbReference type="InterPro" id="IPR000644">
    <property type="entry name" value="CBS_dom"/>
</dbReference>
<dbReference type="Proteomes" id="UP000737171">
    <property type="component" value="Unassembled WGS sequence"/>
</dbReference>
<evidence type="ECO:0000313" key="6">
    <source>
        <dbReference type="Proteomes" id="UP000737171"/>
    </source>
</evidence>
<dbReference type="Pfam" id="PF04972">
    <property type="entry name" value="BON"/>
    <property type="match status" value="1"/>
</dbReference>
<dbReference type="PANTHER" id="PTHR43080">
    <property type="entry name" value="CBS DOMAIN-CONTAINING PROTEIN CBSX3, MITOCHONDRIAL"/>
    <property type="match status" value="1"/>
</dbReference>
<feature type="domain" description="CBS" evidence="4">
    <location>
        <begin position="95"/>
        <end position="153"/>
    </location>
</feature>
<dbReference type="PROSITE" id="PS50914">
    <property type="entry name" value="BON"/>
    <property type="match status" value="1"/>
</dbReference>